<sequence>MGAGGCQSFGELFHLRLYNPAVPPTERGSRAELGKKKTKARASRRLQWSVLGLQEAVVSNFSSPAPTPRASNFGSAGAQICLPLDSTLTSAPRPLAVVCNVGPTFSRFRPARRPALSAWAQLARGNPASRLRPGRGRSAPVPRGRGVGISRARNVASKPCERRRGALSRDGQEEGQGGTPEPGTHSTETAPGLSSSQIRGWREPEKRSEEPWKQALLPSWRPAACCGSGGPGHP</sequence>
<dbReference type="Proteomes" id="UP001162501">
    <property type="component" value="Chromosome 11"/>
</dbReference>
<proteinExistence type="predicted"/>
<dbReference type="EMBL" id="OX596095">
    <property type="protein sequence ID" value="CAM9493713.1"/>
    <property type="molecule type" value="Genomic_DNA"/>
</dbReference>
<protein>
    <submittedName>
        <fullName evidence="1">Uncharacterized protein</fullName>
    </submittedName>
</protein>
<reference evidence="1" key="2">
    <citation type="submission" date="2025-03" db="EMBL/GenBank/DDBJ databases">
        <authorList>
            <consortium name="ELIXIR-Norway"/>
            <consortium name="Elixir Norway"/>
        </authorList>
    </citation>
    <scope>NUCLEOTIDE SEQUENCE</scope>
</reference>
<name>A0AC59Y9B3_RANTA</name>
<accession>A0AC59Y9B3</accession>
<evidence type="ECO:0000313" key="2">
    <source>
        <dbReference type="Proteomes" id="UP001162501"/>
    </source>
</evidence>
<organism evidence="1 2">
    <name type="scientific">Rangifer tarandus platyrhynchus</name>
    <name type="common">Svalbard reindeer</name>
    <dbReference type="NCBI Taxonomy" id="3082113"/>
    <lineage>
        <taxon>Eukaryota</taxon>
        <taxon>Metazoa</taxon>
        <taxon>Chordata</taxon>
        <taxon>Craniata</taxon>
        <taxon>Vertebrata</taxon>
        <taxon>Euteleostomi</taxon>
        <taxon>Mammalia</taxon>
        <taxon>Eutheria</taxon>
        <taxon>Laurasiatheria</taxon>
        <taxon>Artiodactyla</taxon>
        <taxon>Ruminantia</taxon>
        <taxon>Pecora</taxon>
        <taxon>Cervidae</taxon>
        <taxon>Odocoileinae</taxon>
        <taxon>Rangifer</taxon>
    </lineage>
</organism>
<gene>
    <name evidence="1" type="ORF">MRATA1EN22A_LOCUS3297</name>
</gene>
<evidence type="ECO:0000313" key="1">
    <source>
        <dbReference type="EMBL" id="CAM9493713.1"/>
    </source>
</evidence>
<reference evidence="1" key="1">
    <citation type="submission" date="2023-05" db="EMBL/GenBank/DDBJ databases">
        <authorList>
            <consortium name="ELIXIR-Norway"/>
        </authorList>
    </citation>
    <scope>NUCLEOTIDE SEQUENCE</scope>
</reference>